<dbReference type="EMBL" id="JABAIK010000014">
    <property type="protein sequence ID" value="NLS13978.1"/>
    <property type="molecule type" value="Genomic_DNA"/>
</dbReference>
<name>A0A7X8TTE8_9VIBR</name>
<proteinExistence type="predicted"/>
<evidence type="ECO:0000313" key="1">
    <source>
        <dbReference type="EMBL" id="NLS13978.1"/>
    </source>
</evidence>
<organism evidence="1 2">
    <name type="scientific">Vibrio agarilyticus</name>
    <dbReference type="NCBI Taxonomy" id="2726741"/>
    <lineage>
        <taxon>Bacteria</taxon>
        <taxon>Pseudomonadati</taxon>
        <taxon>Pseudomonadota</taxon>
        <taxon>Gammaproteobacteria</taxon>
        <taxon>Vibrionales</taxon>
        <taxon>Vibrionaceae</taxon>
        <taxon>Vibrio</taxon>
    </lineage>
</organism>
<dbReference type="InterPro" id="IPR009097">
    <property type="entry name" value="Cyclic_Pdiesterase"/>
</dbReference>
<dbReference type="SUPFAM" id="SSF55144">
    <property type="entry name" value="LigT-like"/>
    <property type="match status" value="1"/>
</dbReference>
<dbReference type="AlphaFoldDB" id="A0A7X8TTE8"/>
<gene>
    <name evidence="1" type="ORF">HGP28_13880</name>
</gene>
<dbReference type="Proteomes" id="UP000535589">
    <property type="component" value="Unassembled WGS sequence"/>
</dbReference>
<protein>
    <submittedName>
        <fullName evidence="1">Uncharacterized protein</fullName>
    </submittedName>
</protein>
<reference evidence="1 2" key="1">
    <citation type="submission" date="2020-04" db="EMBL/GenBank/DDBJ databases">
        <title>Vibrio sp. SM6, a novel species isolated from seawater.</title>
        <authorList>
            <person name="Wang X."/>
        </authorList>
    </citation>
    <scope>NUCLEOTIDE SEQUENCE [LARGE SCALE GENOMIC DNA]</scope>
    <source>
        <strain evidence="1 2">SM6</strain>
    </source>
</reference>
<keyword evidence="2" id="KW-1185">Reference proteome</keyword>
<dbReference type="Gene3D" id="3.90.1140.10">
    <property type="entry name" value="Cyclic phosphodiesterase"/>
    <property type="match status" value="1"/>
</dbReference>
<comment type="caution">
    <text evidence="1">The sequence shown here is derived from an EMBL/GenBank/DDBJ whole genome shotgun (WGS) entry which is preliminary data.</text>
</comment>
<accession>A0A7X8TTE8</accession>
<evidence type="ECO:0000313" key="2">
    <source>
        <dbReference type="Proteomes" id="UP000535589"/>
    </source>
</evidence>
<sequence>MHIIYDAMWNQFRHAMTHNSAQLDPYLNHLEQDTRRGISALAYLNQSASPLLDELAKFQQCIRLIEPNQYFHPLDELHLTVLSIISCISDLTMDQLDLNPYREIFWEVMQKSRPITVQYRGISASSNCIVVQGFVKDDALEQLRDTLRHELRGAQLRCSFDTRYKLMTAHSSLIRFKSPLKDPSCLFATCQRYRSYEFGSLDLNQFDLVFNNWYQNRDCTHLLAHYSAITTASL</sequence>